<feature type="domain" description="Hemerythrin-like" evidence="2">
    <location>
        <begin position="22"/>
        <end position="89"/>
    </location>
</feature>
<dbReference type="AlphaFoldDB" id="A0A1W1I2Y8"/>
<protein>
    <submittedName>
        <fullName evidence="3">Putative Hemerythrin HHE cation binding domain-containing protein</fullName>
    </submittedName>
</protein>
<dbReference type="STRING" id="1325564.NSJP_1159"/>
<dbReference type="Proteomes" id="UP000192042">
    <property type="component" value="Chromosome I"/>
</dbReference>
<dbReference type="PANTHER" id="PTHR35585">
    <property type="entry name" value="HHE DOMAIN PROTEIN (AFU_ORTHOLOGUE AFUA_4G00730)"/>
    <property type="match status" value="1"/>
</dbReference>
<accession>A0A1W1I2Y8</accession>
<dbReference type="KEGG" id="nja:NSJP_1159"/>
<name>A0A1W1I2Y8_9BACT</name>
<feature type="region of interest" description="Disordered" evidence="1">
    <location>
        <begin position="1"/>
        <end position="21"/>
    </location>
</feature>
<reference evidence="3 4" key="1">
    <citation type="submission" date="2017-03" db="EMBL/GenBank/DDBJ databases">
        <authorList>
            <person name="Afonso C.L."/>
            <person name="Miller P.J."/>
            <person name="Scott M.A."/>
            <person name="Spackman E."/>
            <person name="Goraichik I."/>
            <person name="Dimitrov K.M."/>
            <person name="Suarez D.L."/>
            <person name="Swayne D.E."/>
        </authorList>
    </citation>
    <scope>NUCLEOTIDE SEQUENCE [LARGE SCALE GENOMIC DNA]</scope>
    <source>
        <strain evidence="3">Genome sequencing of Nitrospira japonica strain NJ11</strain>
    </source>
</reference>
<feature type="domain" description="Hemerythrin-like" evidence="2">
    <location>
        <begin position="127"/>
        <end position="196"/>
    </location>
</feature>
<gene>
    <name evidence="3" type="ORF">NSJP_1159</name>
</gene>
<evidence type="ECO:0000313" key="3">
    <source>
        <dbReference type="EMBL" id="SLM47331.1"/>
    </source>
</evidence>
<dbReference type="Pfam" id="PF01814">
    <property type="entry name" value="Hemerythrin"/>
    <property type="match status" value="2"/>
</dbReference>
<evidence type="ECO:0000313" key="4">
    <source>
        <dbReference type="Proteomes" id="UP000192042"/>
    </source>
</evidence>
<proteinExistence type="predicted"/>
<dbReference type="RefSeq" id="WP_080885887.1">
    <property type="nucleotide sequence ID" value="NZ_LT828648.1"/>
</dbReference>
<keyword evidence="4" id="KW-1185">Reference proteome</keyword>
<dbReference type="EMBL" id="LT828648">
    <property type="protein sequence ID" value="SLM47331.1"/>
    <property type="molecule type" value="Genomic_DNA"/>
</dbReference>
<sequence>MAKRMPKQSPDEQRKPSQPVNAVQLLKADHRHVQKLFEQFKAAPAGDKASLAARLFVFLDVHGRIEEELVYPAVRASMESSASIQAHDASDQGDDGEDAEMAPLNGVELDLPEEDDEESDGAVAMAYESHQIIRDLIQQLRSIETDHDDYHELFDELEEVVIEHVAEEENEILPLLADTSDIRALGSELQRRKDELTSRASLAA</sequence>
<dbReference type="InterPro" id="IPR012312">
    <property type="entry name" value="Hemerythrin-like"/>
</dbReference>
<organism evidence="3 4">
    <name type="scientific">Nitrospira japonica</name>
    <dbReference type="NCBI Taxonomy" id="1325564"/>
    <lineage>
        <taxon>Bacteria</taxon>
        <taxon>Pseudomonadati</taxon>
        <taxon>Nitrospirota</taxon>
        <taxon>Nitrospiria</taxon>
        <taxon>Nitrospirales</taxon>
        <taxon>Nitrospiraceae</taxon>
        <taxon>Nitrospira</taxon>
    </lineage>
</organism>
<feature type="region of interest" description="Disordered" evidence="1">
    <location>
        <begin position="82"/>
        <end position="101"/>
    </location>
</feature>
<evidence type="ECO:0000259" key="2">
    <source>
        <dbReference type="Pfam" id="PF01814"/>
    </source>
</evidence>
<dbReference type="PANTHER" id="PTHR35585:SF1">
    <property type="entry name" value="HHE DOMAIN PROTEIN (AFU_ORTHOLOGUE AFUA_4G00730)"/>
    <property type="match status" value="1"/>
</dbReference>
<dbReference type="Gene3D" id="1.20.120.520">
    <property type="entry name" value="nmb1532 protein domain like"/>
    <property type="match status" value="1"/>
</dbReference>
<feature type="compositionally biased region" description="Acidic residues" evidence="1">
    <location>
        <begin position="91"/>
        <end position="100"/>
    </location>
</feature>
<evidence type="ECO:0000256" key="1">
    <source>
        <dbReference type="SAM" id="MobiDB-lite"/>
    </source>
</evidence>